<organism evidence="1">
    <name type="scientific">Siphoviridae sp. ctwIM10</name>
    <dbReference type="NCBI Taxonomy" id="2825728"/>
    <lineage>
        <taxon>Viruses</taxon>
        <taxon>Duplodnaviria</taxon>
        <taxon>Heunggongvirae</taxon>
        <taxon>Uroviricota</taxon>
        <taxon>Caudoviricetes</taxon>
    </lineage>
</organism>
<sequence length="31" mass="3522">MEVALGVCNVRKIEQAFFHQSSLPAKRMFPS</sequence>
<name>A0A8S5U8D7_9CAUD</name>
<dbReference type="EMBL" id="BK016033">
    <property type="protein sequence ID" value="DAF90654.1"/>
    <property type="molecule type" value="Genomic_DNA"/>
</dbReference>
<protein>
    <submittedName>
        <fullName evidence="1">Uncharacterized protein</fullName>
    </submittedName>
</protein>
<proteinExistence type="predicted"/>
<reference evidence="1" key="1">
    <citation type="journal article" date="2021" name="Proc. Natl. Acad. Sci. U.S.A.">
        <title>A Catalog of Tens of Thousands of Viruses from Human Metagenomes Reveals Hidden Associations with Chronic Diseases.</title>
        <authorList>
            <person name="Tisza M.J."/>
            <person name="Buck C.B."/>
        </authorList>
    </citation>
    <scope>NUCLEOTIDE SEQUENCE</scope>
    <source>
        <strain evidence="1">CtwIM10</strain>
    </source>
</reference>
<accession>A0A8S5U8D7</accession>
<evidence type="ECO:0000313" key="1">
    <source>
        <dbReference type="EMBL" id="DAF90654.1"/>
    </source>
</evidence>